<reference evidence="6 7" key="1">
    <citation type="journal article" date="2014" name="BMC Genomics">
        <title>Comparison of environmental and isolate Sulfobacillus genomes reveals diverse carbon, sulfur, nitrogen, and hydrogen metabolisms.</title>
        <authorList>
            <person name="Justice N.B."/>
            <person name="Norman A."/>
            <person name="Brown C.T."/>
            <person name="Singh A."/>
            <person name="Thomas B.C."/>
            <person name="Banfield J.F."/>
        </authorList>
    </citation>
    <scope>NUCLEOTIDE SEQUENCE [LARGE SCALE GENOMIC DNA]</scope>
    <source>
        <strain evidence="6">AMDSBA4</strain>
    </source>
</reference>
<dbReference type="Pfam" id="PF00936">
    <property type="entry name" value="BMC"/>
    <property type="match status" value="1"/>
</dbReference>
<dbReference type="InterPro" id="IPR000249">
    <property type="entry name" value="BMC_dom"/>
</dbReference>
<dbReference type="InterPro" id="IPR050575">
    <property type="entry name" value="BMC_shell"/>
</dbReference>
<gene>
    <name evidence="6" type="ORF">C7B46_15265</name>
</gene>
<dbReference type="PROSITE" id="PS51930">
    <property type="entry name" value="BMC_2"/>
    <property type="match status" value="1"/>
</dbReference>
<keyword evidence="2" id="KW-1283">Bacterial microcompartment</keyword>
<dbReference type="EMBL" id="PXYW01000048">
    <property type="protein sequence ID" value="PSR32221.1"/>
    <property type="molecule type" value="Genomic_DNA"/>
</dbReference>
<dbReference type="PANTHER" id="PTHR33941:SF11">
    <property type="entry name" value="BACTERIAL MICROCOMPARTMENT SHELL PROTEIN PDUJ"/>
    <property type="match status" value="1"/>
</dbReference>
<sequence length="140" mass="14850">MKALGLIETVGYSTAVFAADAGLKAADVRLRGIERVIGVAGSLGVSVEFEGEVAAVQSAISAAKQAGDSVGQVVSVLVIPRVHDEVSQRILPLFSLDVKQSSNGADERQIAESPKEPKQEMEPQVGEPDQTTNKRRTKHE</sequence>
<evidence type="ECO:0000256" key="1">
    <source>
        <dbReference type="ARBA" id="ARBA00024322"/>
    </source>
</evidence>
<dbReference type="AlphaFoldDB" id="A0A2T2XCH3"/>
<dbReference type="SMART" id="SM00877">
    <property type="entry name" value="BMC"/>
    <property type="match status" value="1"/>
</dbReference>
<organism evidence="6 7">
    <name type="scientific">Sulfobacillus benefaciens</name>
    <dbReference type="NCBI Taxonomy" id="453960"/>
    <lineage>
        <taxon>Bacteria</taxon>
        <taxon>Bacillati</taxon>
        <taxon>Bacillota</taxon>
        <taxon>Clostridia</taxon>
        <taxon>Eubacteriales</taxon>
        <taxon>Clostridiales Family XVII. Incertae Sedis</taxon>
        <taxon>Sulfobacillus</taxon>
    </lineage>
</organism>
<proteinExistence type="inferred from homology"/>
<dbReference type="InterPro" id="IPR044872">
    <property type="entry name" value="CcmK/CsoS1_BMC"/>
</dbReference>
<dbReference type="SUPFAM" id="SSF143414">
    <property type="entry name" value="CcmK-like"/>
    <property type="match status" value="1"/>
</dbReference>
<name>A0A2T2XCH3_9FIRM</name>
<dbReference type="PANTHER" id="PTHR33941">
    <property type="entry name" value="PROPANEDIOL UTILIZATION PROTEIN PDUA"/>
    <property type="match status" value="1"/>
</dbReference>
<dbReference type="Gene3D" id="3.30.70.1710">
    <property type="match status" value="1"/>
</dbReference>
<evidence type="ECO:0000256" key="2">
    <source>
        <dbReference type="ARBA" id="ARBA00024446"/>
    </source>
</evidence>
<feature type="region of interest" description="Disordered" evidence="4">
    <location>
        <begin position="101"/>
        <end position="140"/>
    </location>
</feature>
<evidence type="ECO:0000256" key="3">
    <source>
        <dbReference type="PROSITE-ProRule" id="PRU01278"/>
    </source>
</evidence>
<comment type="caution">
    <text evidence="6">The sequence shown here is derived from an EMBL/GenBank/DDBJ whole genome shotgun (WGS) entry which is preliminary data.</text>
</comment>
<dbReference type="Proteomes" id="UP000242972">
    <property type="component" value="Unassembled WGS sequence"/>
</dbReference>
<evidence type="ECO:0000313" key="7">
    <source>
        <dbReference type="Proteomes" id="UP000242972"/>
    </source>
</evidence>
<comment type="subcellular location">
    <subcellularLocation>
        <location evidence="1">Bacterial microcompartment</location>
    </subcellularLocation>
</comment>
<feature type="compositionally biased region" description="Basic and acidic residues" evidence="4">
    <location>
        <begin position="105"/>
        <end position="121"/>
    </location>
</feature>
<protein>
    <submittedName>
        <fullName evidence="6">BMC domain-containing protein</fullName>
    </submittedName>
</protein>
<feature type="domain" description="BMC" evidence="5">
    <location>
        <begin position="3"/>
        <end position="91"/>
    </location>
</feature>
<dbReference type="InterPro" id="IPR037233">
    <property type="entry name" value="CcmK-like_sf"/>
</dbReference>
<evidence type="ECO:0000256" key="4">
    <source>
        <dbReference type="SAM" id="MobiDB-lite"/>
    </source>
</evidence>
<evidence type="ECO:0000313" key="6">
    <source>
        <dbReference type="EMBL" id="PSR32221.1"/>
    </source>
</evidence>
<accession>A0A2T2XCH3</accession>
<comment type="similarity">
    <text evidence="3">Belongs to the bacterial microcompartments protein family.</text>
</comment>
<evidence type="ECO:0000259" key="5">
    <source>
        <dbReference type="PROSITE" id="PS51930"/>
    </source>
</evidence>
<dbReference type="CDD" id="cd07045">
    <property type="entry name" value="BMC_CcmK_like"/>
    <property type="match status" value="1"/>
</dbReference>
<dbReference type="GO" id="GO:0031469">
    <property type="term" value="C:bacterial microcompartment"/>
    <property type="evidence" value="ECO:0007669"/>
    <property type="project" value="UniProtKB-SubCell"/>
</dbReference>